<feature type="region of interest" description="Disordered" evidence="1">
    <location>
        <begin position="1"/>
        <end position="29"/>
    </location>
</feature>
<keyword evidence="4" id="KW-1185">Reference proteome</keyword>
<feature type="compositionally biased region" description="Polar residues" evidence="1">
    <location>
        <begin position="8"/>
        <end position="17"/>
    </location>
</feature>
<evidence type="ECO:0000313" key="2">
    <source>
        <dbReference type="EMBL" id="MBD3906714.1"/>
    </source>
</evidence>
<reference evidence="3" key="1">
    <citation type="submission" date="2021-11" db="EMBL/GenBank/DDBJ databases">
        <title>Description of novel Chryseobacterium species.</title>
        <authorList>
            <person name="Saticioglu I.B."/>
            <person name="Ay H."/>
            <person name="Altun S."/>
            <person name="Duman M."/>
        </authorList>
    </citation>
    <scope>NUCLEOTIDE SEQUENCE</scope>
    <source>
        <strain evidence="3">C-39</strain>
    </source>
</reference>
<sequence length="513" mass="58151">MDRIKNENYASPENPSDAQAVEQKNAEKMEKIREERAEKDKATEDLLIAIHGAKIKFNAHLGEFKVLNDVPTTQGKLTGTIVEKQIPNFTFYDGFQMISLTEWQDFGTAKVQDNFVLLKKSTLPGIGKLPGNIPPESGKIEFMDSGQINEPESIDTTGAPVPEKKDDKCPNCSKEITSDLIRKTIGSETLNEKQAATINSFLPYLNKYRKDFGLDTCLRKAHFVAQIALESASFSTFEEGEEWWSTISLGIFSSTKIKIDNTIIESLQNNLTSIFKIIDSSGKEISKTNDELKTILLNEKPYVIDGELYAKYKGEKDTKNPKKRNGKVLKDILKNDKTLDYRLVLIPHTFFGVPLLSRAYAPFPGDTRGLGNGNELTRDGWKFKGRGLKQVTGRANYVTFSKYRNKNTFPDDNTGQIDFTEEKIGEALKGNYLKLSENPMYATQSALWFWNEGTKYNRKTAKEHSDSDNVDSVSKAINRYDTNALPKRKANYDRAKVAFEIKEHYEYLKKEKK</sequence>
<dbReference type="InterPro" id="IPR023346">
    <property type="entry name" value="Lysozyme-like_dom_sf"/>
</dbReference>
<evidence type="ECO:0000313" key="3">
    <source>
        <dbReference type="EMBL" id="MCC9036622.1"/>
    </source>
</evidence>
<dbReference type="EMBL" id="JAJJML010000001">
    <property type="protein sequence ID" value="MCC9036622.1"/>
    <property type="molecule type" value="Genomic_DNA"/>
</dbReference>
<dbReference type="RefSeq" id="WP_191181111.1">
    <property type="nucleotide sequence ID" value="NZ_JACXXP010000039.1"/>
</dbReference>
<evidence type="ECO:0000313" key="5">
    <source>
        <dbReference type="Proteomes" id="UP001107960"/>
    </source>
</evidence>
<name>A0A9Q3YV98_9FLAO</name>
<evidence type="ECO:0000313" key="4">
    <source>
        <dbReference type="Proteomes" id="UP000603715"/>
    </source>
</evidence>
<dbReference type="Proteomes" id="UP001107960">
    <property type="component" value="Unassembled WGS sequence"/>
</dbReference>
<gene>
    <name evidence="2" type="ORF">IEW27_19200</name>
    <name evidence="3" type="ORF">LNP80_20670</name>
</gene>
<evidence type="ECO:0000256" key="1">
    <source>
        <dbReference type="SAM" id="MobiDB-lite"/>
    </source>
</evidence>
<dbReference type="EMBL" id="JACXXP010000039">
    <property type="protein sequence ID" value="MBD3906714.1"/>
    <property type="molecule type" value="Genomic_DNA"/>
</dbReference>
<reference evidence="2" key="3">
    <citation type="submission" date="2024-05" db="EMBL/GenBank/DDBJ databases">
        <title>Description of novel Chryseobacterium sp. strain C-2.</title>
        <authorList>
            <person name="Saticioglu I.B."/>
        </authorList>
    </citation>
    <scope>NUCLEOTIDE SEQUENCE</scope>
    <source>
        <strain evidence="2">C-2</strain>
    </source>
</reference>
<protein>
    <recommendedName>
        <fullName evidence="6">Chitinase</fullName>
    </recommendedName>
</protein>
<dbReference type="Proteomes" id="UP000603715">
    <property type="component" value="Unassembled WGS sequence"/>
</dbReference>
<reference evidence="4" key="2">
    <citation type="submission" date="2023-07" db="EMBL/GenBank/DDBJ databases">
        <title>Description of novel Chryseobacterium sp. strain C-2.</title>
        <authorList>
            <person name="Saticioglu I.B."/>
        </authorList>
    </citation>
    <scope>NUCLEOTIDE SEQUENCE [LARGE SCALE GENOMIC DNA]</scope>
    <source>
        <strain evidence="4">C-2</strain>
    </source>
</reference>
<comment type="caution">
    <text evidence="3">The sequence shown here is derived from an EMBL/GenBank/DDBJ whole genome shotgun (WGS) entry which is preliminary data.</text>
</comment>
<organism evidence="3 5">
    <name type="scientific">Chryseobacterium muglaense</name>
    <dbReference type="NCBI Taxonomy" id="2893752"/>
    <lineage>
        <taxon>Bacteria</taxon>
        <taxon>Pseudomonadati</taxon>
        <taxon>Bacteroidota</taxon>
        <taxon>Flavobacteriia</taxon>
        <taxon>Flavobacteriales</taxon>
        <taxon>Weeksellaceae</taxon>
        <taxon>Chryseobacterium group</taxon>
        <taxon>Chryseobacterium</taxon>
    </lineage>
</organism>
<proteinExistence type="predicted"/>
<dbReference type="SUPFAM" id="SSF53955">
    <property type="entry name" value="Lysozyme-like"/>
    <property type="match status" value="1"/>
</dbReference>
<dbReference type="AlphaFoldDB" id="A0A9Q3YV98"/>
<dbReference type="Gene3D" id="1.10.530.10">
    <property type="match status" value="1"/>
</dbReference>
<accession>A0A9Q3YV98</accession>
<evidence type="ECO:0008006" key="6">
    <source>
        <dbReference type="Google" id="ProtNLM"/>
    </source>
</evidence>